<comment type="caution">
    <text evidence="3">The sequence shown here is derived from an EMBL/GenBank/DDBJ whole genome shotgun (WGS) entry which is preliminary data.</text>
</comment>
<dbReference type="AlphaFoldDB" id="A0A0M0K667"/>
<reference evidence="4" key="1">
    <citation type="journal article" date="2015" name="PLoS Genet.">
        <title>Genome Sequence and Transcriptome Analyses of Chrysochromulina tobin: Metabolic Tools for Enhanced Algal Fitness in the Prominent Order Prymnesiales (Haptophyceae).</title>
        <authorList>
            <person name="Hovde B.T."/>
            <person name="Deodato C.R."/>
            <person name="Hunsperger H.M."/>
            <person name="Ryken S.A."/>
            <person name="Yost W."/>
            <person name="Jha R.K."/>
            <person name="Patterson J."/>
            <person name="Monnat R.J. Jr."/>
            <person name="Barlow S.B."/>
            <person name="Starkenburg S.R."/>
            <person name="Cattolico R.A."/>
        </authorList>
    </citation>
    <scope>NUCLEOTIDE SEQUENCE</scope>
    <source>
        <strain evidence="4">CCMP291</strain>
    </source>
</reference>
<dbReference type="EMBL" id="JWZX01001396">
    <property type="protein sequence ID" value="KOO33878.1"/>
    <property type="molecule type" value="Genomic_DNA"/>
</dbReference>
<feature type="coiled-coil region" evidence="1">
    <location>
        <begin position="24"/>
        <end position="58"/>
    </location>
</feature>
<proteinExistence type="predicted"/>
<organism evidence="3 4">
    <name type="scientific">Chrysochromulina tobinii</name>
    <dbReference type="NCBI Taxonomy" id="1460289"/>
    <lineage>
        <taxon>Eukaryota</taxon>
        <taxon>Haptista</taxon>
        <taxon>Haptophyta</taxon>
        <taxon>Prymnesiophyceae</taxon>
        <taxon>Prymnesiales</taxon>
        <taxon>Chrysochromulinaceae</taxon>
        <taxon>Chrysochromulina</taxon>
    </lineage>
</organism>
<gene>
    <name evidence="3" type="ORF">Ctob_011849</name>
</gene>
<keyword evidence="1" id="KW-0175">Coiled coil</keyword>
<dbReference type="Proteomes" id="UP000037460">
    <property type="component" value="Unassembled WGS sequence"/>
</dbReference>
<evidence type="ECO:0000256" key="1">
    <source>
        <dbReference type="SAM" id="Coils"/>
    </source>
</evidence>
<evidence type="ECO:0000256" key="2">
    <source>
        <dbReference type="SAM" id="MobiDB-lite"/>
    </source>
</evidence>
<accession>A0A0M0K667</accession>
<feature type="coiled-coil region" evidence="1">
    <location>
        <begin position="154"/>
        <end position="195"/>
    </location>
</feature>
<feature type="compositionally biased region" description="Polar residues" evidence="2">
    <location>
        <begin position="448"/>
        <end position="466"/>
    </location>
</feature>
<evidence type="ECO:0000313" key="4">
    <source>
        <dbReference type="Proteomes" id="UP000037460"/>
    </source>
</evidence>
<sequence length="466" mass="51763">MPDGWVLARSLETELIGLVPEQYLKRVTQEETEEEAALRQQKEKYVRLEQEFERTRSQLLNAARVTKKQKDAELAQALALTNAEAEKRQMAEAELAAFKAESFMVLKAEMEAMEAQSAEAQKQAWIAAVQQTAREGAEEQYAATRTVLGRKLALETVEKQLSQAEVELQRIEAARTRAQRRVLDLRRRVEECAAQLAAEEASRDVTERTLLLLPGLREMLEPTQAELRRCMETVSQAVTRNAEQSAQLLATLAGSRAADALCKRLGAAYGAAGAGSGVRGGAQHLLLGGKLLGGYHEKEGAWDRLLLAPVLKEVCNEGKLKGWDRQSRQNFARRQNLRRAESDAQLLLRSLDAQQPGLTEWQEHERRLQIGKRLLQRQSEDLQFALRQATSGLGKDASSSGSSLIPMPELVVEYVPAGRVKQRFDRSSAQHVRRVQAARDAAAARSQIMGSEQLSGSTSDAFKSLQ</sequence>
<name>A0A0M0K667_9EUKA</name>
<protein>
    <submittedName>
        <fullName evidence="3">Uncharacterized protein</fullName>
    </submittedName>
</protein>
<keyword evidence="4" id="KW-1185">Reference proteome</keyword>
<feature type="region of interest" description="Disordered" evidence="2">
    <location>
        <begin position="443"/>
        <end position="466"/>
    </location>
</feature>
<evidence type="ECO:0000313" key="3">
    <source>
        <dbReference type="EMBL" id="KOO33878.1"/>
    </source>
</evidence>